<dbReference type="AlphaFoldDB" id="A0AA85AR56"/>
<accession>A0AA85AR56</accession>
<dbReference type="WBParaSite" id="SMTH1_100910.1">
    <property type="protein sequence ID" value="SMTH1_100910.1"/>
    <property type="gene ID" value="SMTH1_100910"/>
</dbReference>
<evidence type="ECO:0000313" key="1">
    <source>
        <dbReference type="Proteomes" id="UP000050791"/>
    </source>
</evidence>
<name>A0AA85AR56_9TREM</name>
<reference evidence="2" key="1">
    <citation type="submission" date="2023-11" db="UniProtKB">
        <authorList>
            <consortium name="WormBaseParasite"/>
        </authorList>
    </citation>
    <scope>IDENTIFICATION</scope>
</reference>
<protein>
    <submittedName>
        <fullName evidence="2">Uncharacterized protein</fullName>
    </submittedName>
</protein>
<proteinExistence type="predicted"/>
<organism evidence="1 2">
    <name type="scientific">Schistosoma mattheei</name>
    <dbReference type="NCBI Taxonomy" id="31246"/>
    <lineage>
        <taxon>Eukaryota</taxon>
        <taxon>Metazoa</taxon>
        <taxon>Spiralia</taxon>
        <taxon>Lophotrochozoa</taxon>
        <taxon>Platyhelminthes</taxon>
        <taxon>Trematoda</taxon>
        <taxon>Digenea</taxon>
        <taxon>Strigeidida</taxon>
        <taxon>Schistosomatoidea</taxon>
        <taxon>Schistosomatidae</taxon>
        <taxon>Schistosoma</taxon>
    </lineage>
</organism>
<sequence length="338" mass="38616">MENVSLQIRLHHNKFQQYRRSFKRLIPITSTMTQTTLKNHFESSLYVIGKILWNNTHGCFYLQTVHKSIFNHFCNDNNDGNNNNNEKDNTVSIPLIFNMNISDEINVLFLPSDHSLILLKDVQVLYEEENSAEIITSGNCADMPFHSTDSVSPTSRMYIYAKQIIPFQVNYLSESIMNDYGPLSCCSPEASVDPNGHSPSSNKLLWSYMFAGKFIENNTVAIANAATFNNGSSVDSNLMYLSLTGDLAYRWYYNFQIGYHYQLSWVNIDSSTSFNHDQSPLRQLISVSILNNSIPMNRENLSFVNVANLNDIMHDDPIIQLVVCSTLKQSFYLNNIVH</sequence>
<dbReference type="Proteomes" id="UP000050791">
    <property type="component" value="Unassembled WGS sequence"/>
</dbReference>
<evidence type="ECO:0000313" key="2">
    <source>
        <dbReference type="WBParaSite" id="SMTH1_100910.1"/>
    </source>
</evidence>